<evidence type="ECO:0000256" key="1">
    <source>
        <dbReference type="ARBA" id="ARBA00004225"/>
    </source>
</evidence>
<evidence type="ECO:0000256" key="2">
    <source>
        <dbReference type="ARBA" id="ARBA00005698"/>
    </source>
</evidence>
<protein>
    <recommendedName>
        <fullName evidence="4">NADH-ubiquinone oxidoreductase chain 6</fullName>
        <ecNumber evidence="3">7.1.1.2</ecNumber>
    </recommendedName>
    <alternativeName>
        <fullName evidence="14">NADH dehydrogenase subunit 6</fullName>
    </alternativeName>
</protein>
<evidence type="ECO:0000313" key="17">
    <source>
        <dbReference type="EMBL" id="ARX95725.1"/>
    </source>
</evidence>
<keyword evidence="13 16" id="KW-0472">Membrane</keyword>
<keyword evidence="12 17" id="KW-0496">Mitochondrion</keyword>
<evidence type="ECO:0000256" key="11">
    <source>
        <dbReference type="ARBA" id="ARBA00023027"/>
    </source>
</evidence>
<comment type="catalytic activity">
    <reaction evidence="15">
        <text>a ubiquinone + NADH + 5 H(+)(in) = a ubiquinol + NAD(+) + 4 H(+)(out)</text>
        <dbReference type="Rhea" id="RHEA:29091"/>
        <dbReference type="Rhea" id="RHEA-COMP:9565"/>
        <dbReference type="Rhea" id="RHEA-COMP:9566"/>
        <dbReference type="ChEBI" id="CHEBI:15378"/>
        <dbReference type="ChEBI" id="CHEBI:16389"/>
        <dbReference type="ChEBI" id="CHEBI:17976"/>
        <dbReference type="ChEBI" id="CHEBI:57540"/>
        <dbReference type="ChEBI" id="CHEBI:57945"/>
        <dbReference type="EC" id="7.1.1.2"/>
    </reaction>
</comment>
<geneLocation type="mitochondrion" evidence="17"/>
<dbReference type="EC" id="7.1.1.2" evidence="3"/>
<keyword evidence="7 16" id="KW-0812">Transmembrane</keyword>
<evidence type="ECO:0000256" key="8">
    <source>
        <dbReference type="ARBA" id="ARBA00022967"/>
    </source>
</evidence>
<proteinExistence type="inferred from homology"/>
<organism evidence="17">
    <name type="scientific">Armigeres subalbatus</name>
    <name type="common">Mosquito</name>
    <dbReference type="NCBI Taxonomy" id="124917"/>
    <lineage>
        <taxon>Eukaryota</taxon>
        <taxon>Metazoa</taxon>
        <taxon>Ecdysozoa</taxon>
        <taxon>Arthropoda</taxon>
        <taxon>Hexapoda</taxon>
        <taxon>Insecta</taxon>
        <taxon>Pterygota</taxon>
        <taxon>Neoptera</taxon>
        <taxon>Endopterygota</taxon>
        <taxon>Diptera</taxon>
        <taxon>Nematocera</taxon>
        <taxon>Culicoidea</taxon>
        <taxon>Culicidae</taxon>
        <taxon>Culicinae</taxon>
        <taxon>Aedini</taxon>
        <taxon>Armigeres</taxon>
        <taxon>Armigeres</taxon>
    </lineage>
</organism>
<name>A0A499PME6_ARMSU</name>
<accession>A0A499PME6</accession>
<sequence length="175" mass="20699">MMMFIMFFIFMISFIFLNMKHPLTMGFTLLIQTFLISMLTGMYTKTFWFSYILFLIFIGGMLILFIYVTSLSSNEMFSMSFNLTFISIIFLTIFTFFLFILDKSIMENFINNNEMLNFPFLKTISPENSISLNKMYNFPTNLITLLLINYLFLTLLVVVKITKKIYGTFTTNNFI</sequence>
<evidence type="ECO:0000256" key="14">
    <source>
        <dbReference type="ARBA" id="ARBA00031019"/>
    </source>
</evidence>
<keyword evidence="10 16" id="KW-1133">Transmembrane helix</keyword>
<feature type="transmembrane region" description="Helical" evidence="16">
    <location>
        <begin position="46"/>
        <end position="68"/>
    </location>
</feature>
<keyword evidence="8" id="KW-1278">Translocase</keyword>
<feature type="transmembrane region" description="Helical" evidence="16">
    <location>
        <begin position="138"/>
        <end position="159"/>
    </location>
</feature>
<keyword evidence="11" id="KW-0520">NAD</keyword>
<evidence type="ECO:0000256" key="5">
    <source>
        <dbReference type="ARBA" id="ARBA00022448"/>
    </source>
</evidence>
<evidence type="ECO:0000256" key="7">
    <source>
        <dbReference type="ARBA" id="ARBA00022692"/>
    </source>
</evidence>
<dbReference type="PANTHER" id="PTHR11435:SF1">
    <property type="entry name" value="NADH-UBIQUINONE OXIDOREDUCTASE CHAIN 6"/>
    <property type="match status" value="1"/>
</dbReference>
<evidence type="ECO:0000256" key="13">
    <source>
        <dbReference type="ARBA" id="ARBA00023136"/>
    </source>
</evidence>
<dbReference type="InterPro" id="IPR050269">
    <property type="entry name" value="ComplexI_Subunit6"/>
</dbReference>
<comment type="subcellular location">
    <subcellularLocation>
        <location evidence="1">Mitochondrion membrane</location>
        <topology evidence="1">Multi-pass membrane protein</topology>
    </subcellularLocation>
</comment>
<evidence type="ECO:0000256" key="9">
    <source>
        <dbReference type="ARBA" id="ARBA00022982"/>
    </source>
</evidence>
<evidence type="ECO:0000256" key="6">
    <source>
        <dbReference type="ARBA" id="ARBA00022660"/>
    </source>
</evidence>
<keyword evidence="6" id="KW-0679">Respiratory chain</keyword>
<gene>
    <name evidence="17" type="primary">ND6</name>
</gene>
<evidence type="ECO:0000256" key="3">
    <source>
        <dbReference type="ARBA" id="ARBA00012944"/>
    </source>
</evidence>
<comment type="similarity">
    <text evidence="2">Belongs to the complex I subunit 6 family.</text>
</comment>
<evidence type="ECO:0000256" key="16">
    <source>
        <dbReference type="SAM" id="Phobius"/>
    </source>
</evidence>
<keyword evidence="9" id="KW-0249">Electron transport</keyword>
<evidence type="ECO:0000256" key="15">
    <source>
        <dbReference type="ARBA" id="ARBA00049551"/>
    </source>
</evidence>
<evidence type="ECO:0000256" key="12">
    <source>
        <dbReference type="ARBA" id="ARBA00023128"/>
    </source>
</evidence>
<evidence type="ECO:0000256" key="4">
    <source>
        <dbReference type="ARBA" id="ARBA00021095"/>
    </source>
</evidence>
<feature type="transmembrane region" description="Helical" evidence="16">
    <location>
        <begin position="80"/>
        <end position="101"/>
    </location>
</feature>
<keyword evidence="5" id="KW-0813">Transport</keyword>
<reference evidence="17" key="1">
    <citation type="submission" date="2017-04" db="EMBL/GenBank/DDBJ databases">
        <title>The mitochondrial genome of Armigeres subalbatus.</title>
        <authorList>
            <person name="Li X."/>
            <person name="Chen B."/>
        </authorList>
    </citation>
    <scope>NUCLEOTIDE SEQUENCE</scope>
</reference>
<dbReference type="GO" id="GO:0031966">
    <property type="term" value="C:mitochondrial membrane"/>
    <property type="evidence" value="ECO:0007669"/>
    <property type="project" value="UniProtKB-SubCell"/>
</dbReference>
<evidence type="ECO:0000256" key="10">
    <source>
        <dbReference type="ARBA" id="ARBA00022989"/>
    </source>
</evidence>
<dbReference type="PANTHER" id="PTHR11435">
    <property type="entry name" value="NADH UBIQUINONE OXIDOREDUCTASE SUBUNIT ND6"/>
    <property type="match status" value="1"/>
</dbReference>
<dbReference type="AlphaFoldDB" id="A0A499PME6"/>
<dbReference type="GO" id="GO:0008137">
    <property type="term" value="F:NADH dehydrogenase (ubiquinone) activity"/>
    <property type="evidence" value="ECO:0007669"/>
    <property type="project" value="UniProtKB-EC"/>
</dbReference>
<dbReference type="EMBL" id="KY978578">
    <property type="protein sequence ID" value="ARX95725.1"/>
    <property type="molecule type" value="Genomic_DNA"/>
</dbReference>